<gene>
    <name evidence="6" type="ORF">ACFQRF_09795</name>
</gene>
<dbReference type="PROSITE" id="PS50977">
    <property type="entry name" value="HTH_TETR_2"/>
    <property type="match status" value="1"/>
</dbReference>
<evidence type="ECO:0000256" key="2">
    <source>
        <dbReference type="ARBA" id="ARBA00023125"/>
    </source>
</evidence>
<evidence type="ECO:0000256" key="1">
    <source>
        <dbReference type="ARBA" id="ARBA00023015"/>
    </source>
</evidence>
<evidence type="ECO:0000256" key="4">
    <source>
        <dbReference type="PROSITE-ProRule" id="PRU00335"/>
    </source>
</evidence>
<dbReference type="PRINTS" id="PR00455">
    <property type="entry name" value="HTHTETR"/>
</dbReference>
<keyword evidence="7" id="KW-1185">Reference proteome</keyword>
<proteinExistence type="predicted"/>
<keyword evidence="1" id="KW-0805">Transcription regulation</keyword>
<dbReference type="RefSeq" id="WP_379870644.1">
    <property type="nucleotide sequence ID" value="NZ_JBHTBH010000004.1"/>
</dbReference>
<dbReference type="EMBL" id="JBHTBH010000004">
    <property type="protein sequence ID" value="MFC7328032.1"/>
    <property type="molecule type" value="Genomic_DNA"/>
</dbReference>
<evidence type="ECO:0000313" key="7">
    <source>
        <dbReference type="Proteomes" id="UP001596540"/>
    </source>
</evidence>
<sequence length="205" mass="22320">MQESRRERKKRQTRQLLTETAIRLFSEQGYEQTTVAQIAAAADVATKTFFNHFSSKDEVLFAANGERGALALEVIADRRPGESVADLLTRTYNAMLADYLANGRERALMETYVRLVMSAPALQAKALHVAFDVQRDIAAALLAAYPDELDAVSAAAVVGATWGAALGASLTSMERGDPEEELWAAMRRGIDIALHGLAANRPNAR</sequence>
<dbReference type="SUPFAM" id="SSF46689">
    <property type="entry name" value="Homeodomain-like"/>
    <property type="match status" value="1"/>
</dbReference>
<dbReference type="Proteomes" id="UP001596540">
    <property type="component" value="Unassembled WGS sequence"/>
</dbReference>
<evidence type="ECO:0000256" key="3">
    <source>
        <dbReference type="ARBA" id="ARBA00023163"/>
    </source>
</evidence>
<protein>
    <submittedName>
        <fullName evidence="6">TetR/AcrR family transcriptional regulator</fullName>
    </submittedName>
</protein>
<evidence type="ECO:0000259" key="5">
    <source>
        <dbReference type="PROSITE" id="PS50977"/>
    </source>
</evidence>
<feature type="DNA-binding region" description="H-T-H motif" evidence="4">
    <location>
        <begin position="34"/>
        <end position="53"/>
    </location>
</feature>
<dbReference type="InterPro" id="IPR009057">
    <property type="entry name" value="Homeodomain-like_sf"/>
</dbReference>
<dbReference type="InterPro" id="IPR001647">
    <property type="entry name" value="HTH_TetR"/>
</dbReference>
<dbReference type="PANTHER" id="PTHR30055">
    <property type="entry name" value="HTH-TYPE TRANSCRIPTIONAL REGULATOR RUTR"/>
    <property type="match status" value="1"/>
</dbReference>
<dbReference type="PANTHER" id="PTHR30055:SF238">
    <property type="entry name" value="MYCOFACTOCIN BIOSYNTHESIS TRANSCRIPTIONAL REGULATOR MFTR-RELATED"/>
    <property type="match status" value="1"/>
</dbReference>
<dbReference type="InterPro" id="IPR050109">
    <property type="entry name" value="HTH-type_TetR-like_transc_reg"/>
</dbReference>
<name>A0ABW2KD81_9ACTN</name>
<dbReference type="Gene3D" id="1.10.357.10">
    <property type="entry name" value="Tetracycline Repressor, domain 2"/>
    <property type="match status" value="1"/>
</dbReference>
<evidence type="ECO:0000313" key="6">
    <source>
        <dbReference type="EMBL" id="MFC7328032.1"/>
    </source>
</evidence>
<organism evidence="6 7">
    <name type="scientific">Marinactinospora rubrisoli</name>
    <dbReference type="NCBI Taxonomy" id="2715399"/>
    <lineage>
        <taxon>Bacteria</taxon>
        <taxon>Bacillati</taxon>
        <taxon>Actinomycetota</taxon>
        <taxon>Actinomycetes</taxon>
        <taxon>Streptosporangiales</taxon>
        <taxon>Nocardiopsidaceae</taxon>
        <taxon>Marinactinospora</taxon>
    </lineage>
</organism>
<comment type="caution">
    <text evidence="6">The sequence shown here is derived from an EMBL/GenBank/DDBJ whole genome shotgun (WGS) entry which is preliminary data.</text>
</comment>
<dbReference type="Pfam" id="PF00440">
    <property type="entry name" value="TetR_N"/>
    <property type="match status" value="1"/>
</dbReference>
<keyword evidence="2 4" id="KW-0238">DNA-binding</keyword>
<reference evidence="7" key="1">
    <citation type="journal article" date="2019" name="Int. J. Syst. Evol. Microbiol.">
        <title>The Global Catalogue of Microorganisms (GCM) 10K type strain sequencing project: providing services to taxonomists for standard genome sequencing and annotation.</title>
        <authorList>
            <consortium name="The Broad Institute Genomics Platform"/>
            <consortium name="The Broad Institute Genome Sequencing Center for Infectious Disease"/>
            <person name="Wu L."/>
            <person name="Ma J."/>
        </authorList>
    </citation>
    <scope>NUCLEOTIDE SEQUENCE [LARGE SCALE GENOMIC DNA]</scope>
    <source>
        <strain evidence="7">CGMCC 4.7382</strain>
    </source>
</reference>
<accession>A0ABW2KD81</accession>
<feature type="domain" description="HTH tetR-type" evidence="5">
    <location>
        <begin position="11"/>
        <end position="71"/>
    </location>
</feature>
<keyword evidence="3" id="KW-0804">Transcription</keyword>